<evidence type="ECO:0000313" key="2">
    <source>
        <dbReference type="Proteomes" id="UP000813462"/>
    </source>
</evidence>
<reference evidence="1" key="1">
    <citation type="journal article" date="2021" name="Front. Plant Sci.">
        <title>Chromosome-Scale Genome Assembly for Chinese Sour Jujube and Insights Into Its Genome Evolution and Domestication Signature.</title>
        <authorList>
            <person name="Shen L.-Y."/>
            <person name="Luo H."/>
            <person name="Wang X.-L."/>
            <person name="Wang X.-M."/>
            <person name="Qiu X.-J."/>
            <person name="Liu H."/>
            <person name="Zhou S.-S."/>
            <person name="Jia K.-H."/>
            <person name="Nie S."/>
            <person name="Bao Y.-T."/>
            <person name="Zhang R.-G."/>
            <person name="Yun Q.-Z."/>
            <person name="Chai Y.-H."/>
            <person name="Lu J.-Y."/>
            <person name="Li Y."/>
            <person name="Zhao S.-W."/>
            <person name="Mao J.-F."/>
            <person name="Jia S.-G."/>
            <person name="Mao Y.-M."/>
        </authorList>
    </citation>
    <scope>NUCLEOTIDE SEQUENCE</scope>
    <source>
        <strain evidence="1">AT0</strain>
        <tissue evidence="1">Leaf</tissue>
    </source>
</reference>
<protein>
    <submittedName>
        <fullName evidence="1">Uncharacterized protein</fullName>
    </submittedName>
</protein>
<gene>
    <name evidence="1" type="ORF">FEM48_ZijujUnG0042500</name>
</gene>
<sequence length="128" mass="14797">MPPCYFAYYNNQMKIAKEIFTETHTDLVKADSEGYQREQRLTSPRTRTGFQSFLNRIADSTGLLGDVAGDVPGHPHFSVPRNGFRKSPTQEAFGRLDLAFSLYYLHVCFFLRWPFCLCSKISLNTWLF</sequence>
<proteinExistence type="predicted"/>
<dbReference type="Proteomes" id="UP000813462">
    <property type="component" value="Unassembled WGS sequence"/>
</dbReference>
<organism evidence="1 2">
    <name type="scientific">Ziziphus jujuba var. spinosa</name>
    <dbReference type="NCBI Taxonomy" id="714518"/>
    <lineage>
        <taxon>Eukaryota</taxon>
        <taxon>Viridiplantae</taxon>
        <taxon>Streptophyta</taxon>
        <taxon>Embryophyta</taxon>
        <taxon>Tracheophyta</taxon>
        <taxon>Spermatophyta</taxon>
        <taxon>Magnoliopsida</taxon>
        <taxon>eudicotyledons</taxon>
        <taxon>Gunneridae</taxon>
        <taxon>Pentapetalae</taxon>
        <taxon>rosids</taxon>
        <taxon>fabids</taxon>
        <taxon>Rosales</taxon>
        <taxon>Rhamnaceae</taxon>
        <taxon>Paliureae</taxon>
        <taxon>Ziziphus</taxon>
    </lineage>
</organism>
<evidence type="ECO:0000313" key="1">
    <source>
        <dbReference type="EMBL" id="KAH7511118.1"/>
    </source>
</evidence>
<accession>A0A978U9A6</accession>
<dbReference type="EMBL" id="JAEACU010000212">
    <property type="protein sequence ID" value="KAH7511118.1"/>
    <property type="molecule type" value="Genomic_DNA"/>
</dbReference>
<name>A0A978U9A6_ZIZJJ</name>
<dbReference type="AlphaFoldDB" id="A0A978U9A6"/>
<comment type="caution">
    <text evidence="1">The sequence shown here is derived from an EMBL/GenBank/DDBJ whole genome shotgun (WGS) entry which is preliminary data.</text>
</comment>